<reference evidence="1" key="2">
    <citation type="journal article" date="2023" name="Microbiol Resour">
        <title>Decontamination and Annotation of the Draft Genome Sequence of the Oomycete Lagenidium giganteum ARSEF 373.</title>
        <authorList>
            <person name="Morgan W.R."/>
            <person name="Tartar A."/>
        </authorList>
    </citation>
    <scope>NUCLEOTIDE SEQUENCE</scope>
    <source>
        <strain evidence="1">ARSEF 373</strain>
    </source>
</reference>
<accession>A0AAV2YH70</accession>
<dbReference type="AlphaFoldDB" id="A0AAV2YH70"/>
<evidence type="ECO:0000313" key="1">
    <source>
        <dbReference type="EMBL" id="DAZ93281.1"/>
    </source>
</evidence>
<comment type="caution">
    <text evidence="1">The sequence shown here is derived from an EMBL/GenBank/DDBJ whole genome shotgun (WGS) entry which is preliminary data.</text>
</comment>
<sequence length="206" mass="22460">MTSLVGLKIQNSTVAKWDRDAAVTNAHHPNLRVVRFYQVTPMDFPPLGLMVGKASFPAKLSSIDVCVSNLSSLPDETADQWPNQMSLSLDHCGFLTMPPVLERMNLSGLSMAFNQIHDVPSSLIEKASLMSLQLSGNPINELPVVSQTSLKSLAVDFTNVTTCPSWLPSTAVLYANNTPMCNHESGKSDSCKTMPDCAMYNVGRDR</sequence>
<protein>
    <submittedName>
        <fullName evidence="1">Uncharacterized protein</fullName>
    </submittedName>
</protein>
<evidence type="ECO:0000313" key="2">
    <source>
        <dbReference type="Proteomes" id="UP001146120"/>
    </source>
</evidence>
<dbReference type="Proteomes" id="UP001146120">
    <property type="component" value="Unassembled WGS sequence"/>
</dbReference>
<dbReference type="InterPro" id="IPR032675">
    <property type="entry name" value="LRR_dom_sf"/>
</dbReference>
<name>A0AAV2YH70_9STRA</name>
<proteinExistence type="predicted"/>
<organism evidence="1 2">
    <name type="scientific">Lagenidium giganteum</name>
    <dbReference type="NCBI Taxonomy" id="4803"/>
    <lineage>
        <taxon>Eukaryota</taxon>
        <taxon>Sar</taxon>
        <taxon>Stramenopiles</taxon>
        <taxon>Oomycota</taxon>
        <taxon>Peronosporomycetes</taxon>
        <taxon>Pythiales</taxon>
        <taxon>Pythiaceae</taxon>
    </lineage>
</organism>
<dbReference type="EMBL" id="DAKRPA010000328">
    <property type="protein sequence ID" value="DAZ93281.1"/>
    <property type="molecule type" value="Genomic_DNA"/>
</dbReference>
<dbReference type="SUPFAM" id="SSF52058">
    <property type="entry name" value="L domain-like"/>
    <property type="match status" value="1"/>
</dbReference>
<dbReference type="Gene3D" id="3.80.10.10">
    <property type="entry name" value="Ribonuclease Inhibitor"/>
    <property type="match status" value="1"/>
</dbReference>
<reference evidence="1" key="1">
    <citation type="submission" date="2022-11" db="EMBL/GenBank/DDBJ databases">
        <authorList>
            <person name="Morgan W.R."/>
            <person name="Tartar A."/>
        </authorList>
    </citation>
    <scope>NUCLEOTIDE SEQUENCE</scope>
    <source>
        <strain evidence="1">ARSEF 373</strain>
    </source>
</reference>
<gene>
    <name evidence="1" type="ORF">N0F65_001120</name>
</gene>
<keyword evidence="2" id="KW-1185">Reference proteome</keyword>